<organism evidence="1 2">
    <name type="scientific">Paraliobacillus quinghaiensis</name>
    <dbReference type="NCBI Taxonomy" id="470815"/>
    <lineage>
        <taxon>Bacteria</taxon>
        <taxon>Bacillati</taxon>
        <taxon>Bacillota</taxon>
        <taxon>Bacilli</taxon>
        <taxon>Bacillales</taxon>
        <taxon>Bacillaceae</taxon>
        <taxon>Paraliobacillus</taxon>
    </lineage>
</organism>
<evidence type="ECO:0000313" key="1">
    <source>
        <dbReference type="EMBL" id="GGM34537.1"/>
    </source>
</evidence>
<evidence type="ECO:0000313" key="2">
    <source>
        <dbReference type="Proteomes" id="UP000618460"/>
    </source>
</evidence>
<comment type="caution">
    <text evidence="1">The sequence shown here is derived from an EMBL/GenBank/DDBJ whole genome shotgun (WGS) entry which is preliminary data.</text>
</comment>
<name>A0A917TS41_9BACI</name>
<dbReference type="Proteomes" id="UP000618460">
    <property type="component" value="Unassembled WGS sequence"/>
</dbReference>
<dbReference type="EMBL" id="BMLG01000011">
    <property type="protein sequence ID" value="GGM34537.1"/>
    <property type="molecule type" value="Genomic_DNA"/>
</dbReference>
<dbReference type="RefSeq" id="WP_117155494.1">
    <property type="nucleotide sequence ID" value="NZ_BMLG01000011.1"/>
</dbReference>
<reference evidence="1" key="2">
    <citation type="submission" date="2020-09" db="EMBL/GenBank/DDBJ databases">
        <authorList>
            <person name="Sun Q."/>
            <person name="Zhou Y."/>
        </authorList>
    </citation>
    <scope>NUCLEOTIDE SEQUENCE</scope>
    <source>
        <strain evidence="1">CGMCC 1.6333</strain>
    </source>
</reference>
<gene>
    <name evidence="1" type="ORF">GCM10011351_20600</name>
</gene>
<keyword evidence="2" id="KW-1185">Reference proteome</keyword>
<protein>
    <submittedName>
        <fullName evidence="1">Uncharacterized protein</fullName>
    </submittedName>
</protein>
<dbReference type="AlphaFoldDB" id="A0A917TS41"/>
<dbReference type="OrthoDB" id="2706344at2"/>
<proteinExistence type="predicted"/>
<accession>A0A917TS41</accession>
<sequence>MIPIEVENRIAKYFLHRYLPEEIMIAIVDKLLPTCVFSMEEEDLNCDELVLWAIDIIDHQLEDKRFR</sequence>
<reference evidence="1" key="1">
    <citation type="journal article" date="2014" name="Int. J. Syst. Evol. Microbiol.">
        <title>Complete genome sequence of Corynebacterium casei LMG S-19264T (=DSM 44701T), isolated from a smear-ripened cheese.</title>
        <authorList>
            <consortium name="US DOE Joint Genome Institute (JGI-PGF)"/>
            <person name="Walter F."/>
            <person name="Albersmeier A."/>
            <person name="Kalinowski J."/>
            <person name="Ruckert C."/>
        </authorList>
    </citation>
    <scope>NUCLEOTIDE SEQUENCE</scope>
    <source>
        <strain evidence="1">CGMCC 1.6333</strain>
    </source>
</reference>